<sequence>RLYFKTTNFELWAIIERTILSKNLTVLPVKVKAHSGNYLNDFADSLANTAHTASSSILISGMELASAHNFVLTYDNDIVCESNPRHLLKQYYQTQLMRDLLDLMRFHFISLLSSNTDYIVDWDLT</sequence>
<feature type="domain" description="RNase H type-1" evidence="1">
    <location>
        <begin position="1"/>
        <end position="52"/>
    </location>
</feature>
<comment type="caution">
    <text evidence="2">The sequence shown here is derived from an EMBL/GenBank/DDBJ whole genome shotgun (WGS) entry which is preliminary data.</text>
</comment>
<dbReference type="GO" id="GO:0004523">
    <property type="term" value="F:RNA-DNA hybrid ribonuclease activity"/>
    <property type="evidence" value="ECO:0007669"/>
    <property type="project" value="InterPro"/>
</dbReference>
<gene>
    <name evidence="2" type="ORF">RhiirA5_446615</name>
</gene>
<dbReference type="EMBL" id="LLXJ01012880">
    <property type="protein sequence ID" value="PKB91983.1"/>
    <property type="molecule type" value="Genomic_DNA"/>
</dbReference>
<dbReference type="InterPro" id="IPR036397">
    <property type="entry name" value="RNaseH_sf"/>
</dbReference>
<protein>
    <recommendedName>
        <fullName evidence="1">RNase H type-1 domain-containing protein</fullName>
    </recommendedName>
</protein>
<dbReference type="AlphaFoldDB" id="A0A2N0NBM6"/>
<proteinExistence type="predicted"/>
<reference evidence="2 3" key="1">
    <citation type="submission" date="2016-04" db="EMBL/GenBank/DDBJ databases">
        <title>Genome analyses suggest a sexual origin of heterokaryosis in a supposedly ancient asexual fungus.</title>
        <authorList>
            <person name="Ropars J."/>
            <person name="Sedzielewska K."/>
            <person name="Noel J."/>
            <person name="Charron P."/>
            <person name="Farinelli L."/>
            <person name="Marton T."/>
            <person name="Kruger M."/>
            <person name="Pelin A."/>
            <person name="Brachmann A."/>
            <person name="Corradi N."/>
        </authorList>
    </citation>
    <scope>NUCLEOTIDE SEQUENCE [LARGE SCALE GENOMIC DNA]</scope>
    <source>
        <strain evidence="2 3">A5</strain>
    </source>
</reference>
<dbReference type="InterPro" id="IPR012337">
    <property type="entry name" value="RNaseH-like_sf"/>
</dbReference>
<dbReference type="SUPFAM" id="SSF53098">
    <property type="entry name" value="Ribonuclease H-like"/>
    <property type="match status" value="1"/>
</dbReference>
<dbReference type="Proteomes" id="UP000232722">
    <property type="component" value="Unassembled WGS sequence"/>
</dbReference>
<reference evidence="2 3" key="2">
    <citation type="submission" date="2017-09" db="EMBL/GenBank/DDBJ databases">
        <title>Extensive intraspecific genome diversity in a model arbuscular mycorrhizal fungus.</title>
        <authorList>
            <person name="Chen E.C."/>
            <person name="Morin E."/>
            <person name="Beaudet D."/>
            <person name="Noel J."/>
            <person name="Ndikumana S."/>
            <person name="Charron P."/>
            <person name="St-Onge C."/>
            <person name="Giorgi J."/>
            <person name="Grigoriev I.V."/>
            <person name="Roux C."/>
            <person name="Martin F.M."/>
            <person name="Corradi N."/>
        </authorList>
    </citation>
    <scope>NUCLEOTIDE SEQUENCE [LARGE SCALE GENOMIC DNA]</scope>
    <source>
        <strain evidence="2 3">A5</strain>
    </source>
</reference>
<organism evidence="2 3">
    <name type="scientific">Rhizophagus irregularis</name>
    <dbReference type="NCBI Taxonomy" id="588596"/>
    <lineage>
        <taxon>Eukaryota</taxon>
        <taxon>Fungi</taxon>
        <taxon>Fungi incertae sedis</taxon>
        <taxon>Mucoromycota</taxon>
        <taxon>Glomeromycotina</taxon>
        <taxon>Glomeromycetes</taxon>
        <taxon>Glomerales</taxon>
        <taxon>Glomeraceae</taxon>
        <taxon>Rhizophagus</taxon>
    </lineage>
</organism>
<evidence type="ECO:0000259" key="1">
    <source>
        <dbReference type="PROSITE" id="PS50879"/>
    </source>
</evidence>
<accession>A0A2N0NBM6</accession>
<feature type="non-terminal residue" evidence="2">
    <location>
        <position position="1"/>
    </location>
</feature>
<dbReference type="GO" id="GO:0003676">
    <property type="term" value="F:nucleic acid binding"/>
    <property type="evidence" value="ECO:0007669"/>
    <property type="project" value="InterPro"/>
</dbReference>
<name>A0A2N0NBM6_9GLOM</name>
<evidence type="ECO:0000313" key="2">
    <source>
        <dbReference type="EMBL" id="PKB91983.1"/>
    </source>
</evidence>
<evidence type="ECO:0000313" key="3">
    <source>
        <dbReference type="Proteomes" id="UP000232722"/>
    </source>
</evidence>
<dbReference type="Gene3D" id="3.30.420.10">
    <property type="entry name" value="Ribonuclease H-like superfamily/Ribonuclease H"/>
    <property type="match status" value="1"/>
</dbReference>
<dbReference type="InterPro" id="IPR002156">
    <property type="entry name" value="RNaseH_domain"/>
</dbReference>
<dbReference type="PROSITE" id="PS50879">
    <property type="entry name" value="RNASE_H_1"/>
    <property type="match status" value="1"/>
</dbReference>